<evidence type="ECO:0000313" key="2">
    <source>
        <dbReference type="EMBL" id="GAG13057.1"/>
    </source>
</evidence>
<gene>
    <name evidence="2" type="ORF">S01H1_37588</name>
</gene>
<organism evidence="2">
    <name type="scientific">marine sediment metagenome</name>
    <dbReference type="NCBI Taxonomy" id="412755"/>
    <lineage>
        <taxon>unclassified sequences</taxon>
        <taxon>metagenomes</taxon>
        <taxon>ecological metagenomes</taxon>
    </lineage>
</organism>
<protein>
    <submittedName>
        <fullName evidence="2">Uncharacterized protein</fullName>
    </submittedName>
</protein>
<proteinExistence type="predicted"/>
<accession>X0VPJ4</accession>
<reference evidence="2" key="1">
    <citation type="journal article" date="2014" name="Front. Microbiol.">
        <title>High frequency of phylogenetically diverse reductive dehalogenase-homologous genes in deep subseafloor sedimentary metagenomes.</title>
        <authorList>
            <person name="Kawai M."/>
            <person name="Futagami T."/>
            <person name="Toyoda A."/>
            <person name="Takaki Y."/>
            <person name="Nishi S."/>
            <person name="Hori S."/>
            <person name="Arai W."/>
            <person name="Tsubouchi T."/>
            <person name="Morono Y."/>
            <person name="Uchiyama I."/>
            <person name="Ito T."/>
            <person name="Fujiyama A."/>
            <person name="Inagaki F."/>
            <person name="Takami H."/>
        </authorList>
    </citation>
    <scope>NUCLEOTIDE SEQUENCE</scope>
    <source>
        <strain evidence="2">Expedition CK06-06</strain>
    </source>
</reference>
<evidence type="ECO:0000256" key="1">
    <source>
        <dbReference type="SAM" id="MobiDB-lite"/>
    </source>
</evidence>
<feature type="region of interest" description="Disordered" evidence="1">
    <location>
        <begin position="1"/>
        <end position="22"/>
    </location>
</feature>
<comment type="caution">
    <text evidence="2">The sequence shown here is derived from an EMBL/GenBank/DDBJ whole genome shotgun (WGS) entry which is preliminary data.</text>
</comment>
<sequence>MNSKKRTPHAQRQPHPLDGLEWAIGVGKGDDRKMRVMVVNLQTGEEYDAGELARLTAASRFSLFLPVFDRYLTRGGKPLDKGDLGILSNAVGK</sequence>
<dbReference type="EMBL" id="BARS01023614">
    <property type="protein sequence ID" value="GAG13057.1"/>
    <property type="molecule type" value="Genomic_DNA"/>
</dbReference>
<dbReference type="AlphaFoldDB" id="X0VPJ4"/>
<name>X0VPJ4_9ZZZZ</name>